<keyword evidence="2" id="KW-1185">Reference proteome</keyword>
<dbReference type="EMBL" id="BMZQ01000002">
    <property type="protein sequence ID" value="GHD14292.1"/>
    <property type="molecule type" value="Genomic_DNA"/>
</dbReference>
<gene>
    <name evidence="1" type="ORF">GCM10016234_19730</name>
</gene>
<name>A0A8J3GKH1_9HYPH</name>
<protein>
    <recommendedName>
        <fullName evidence="3">WavE lipopolysaccharide synthesis</fullName>
    </recommendedName>
</protein>
<evidence type="ECO:0000313" key="2">
    <source>
        <dbReference type="Proteomes" id="UP000630142"/>
    </source>
</evidence>
<dbReference type="RefSeq" id="WP_189503419.1">
    <property type="nucleotide sequence ID" value="NZ_BMZQ01000002.1"/>
</dbReference>
<dbReference type="InterPro" id="IPR011122">
    <property type="entry name" value="WavE"/>
</dbReference>
<evidence type="ECO:0008006" key="3">
    <source>
        <dbReference type="Google" id="ProtNLM"/>
    </source>
</evidence>
<dbReference type="AlphaFoldDB" id="A0A8J3GKH1"/>
<dbReference type="Pfam" id="PF07507">
    <property type="entry name" value="WavE"/>
    <property type="match status" value="1"/>
</dbReference>
<proteinExistence type="predicted"/>
<accession>A0A8J3GKH1</accession>
<dbReference type="Proteomes" id="UP000630142">
    <property type="component" value="Unassembled WGS sequence"/>
</dbReference>
<reference evidence="1" key="1">
    <citation type="journal article" date="2014" name="Int. J. Syst. Evol. Microbiol.">
        <title>Complete genome sequence of Corynebacterium casei LMG S-19264T (=DSM 44701T), isolated from a smear-ripened cheese.</title>
        <authorList>
            <consortium name="US DOE Joint Genome Institute (JGI-PGF)"/>
            <person name="Walter F."/>
            <person name="Albersmeier A."/>
            <person name="Kalinowski J."/>
            <person name="Ruckert C."/>
        </authorList>
    </citation>
    <scope>NUCLEOTIDE SEQUENCE</scope>
    <source>
        <strain evidence="1">KCTC 42249</strain>
    </source>
</reference>
<evidence type="ECO:0000313" key="1">
    <source>
        <dbReference type="EMBL" id="GHD14292.1"/>
    </source>
</evidence>
<comment type="caution">
    <text evidence="1">The sequence shown here is derived from an EMBL/GenBank/DDBJ whole genome shotgun (WGS) entry which is preliminary data.</text>
</comment>
<organism evidence="1 2">
    <name type="scientific">Tianweitania populi</name>
    <dbReference type="NCBI Taxonomy" id="1607949"/>
    <lineage>
        <taxon>Bacteria</taxon>
        <taxon>Pseudomonadati</taxon>
        <taxon>Pseudomonadota</taxon>
        <taxon>Alphaproteobacteria</taxon>
        <taxon>Hyphomicrobiales</taxon>
        <taxon>Phyllobacteriaceae</taxon>
        <taxon>Tianweitania</taxon>
    </lineage>
</organism>
<reference evidence="1" key="2">
    <citation type="submission" date="2020-09" db="EMBL/GenBank/DDBJ databases">
        <authorList>
            <person name="Sun Q."/>
            <person name="Kim S."/>
        </authorList>
    </citation>
    <scope>NUCLEOTIDE SEQUENCE</scope>
    <source>
        <strain evidence="1">KCTC 42249</strain>
    </source>
</reference>
<sequence length="331" mass="37750">MTIQDADITFVVQGPVSHGDGSSTHEATASIRRFFPGSRIVLSTWENEDTRDIDADEIVVSTDPGGILWEADGVSIVNNVNRQILSTRVGLARVKTPYAAKIRSDGHVTGRGFISLEEAFPTRLGEGKVFERRIVVSKEFTRSARSFIPMAYHPSDLFQFGLATDLHRYWDAELLAGDSLTGFMLNEAPDVWYRMFDRFRFTTEQYLFLSALKRCGHERRLSHYAEINEHIIADSERMLFNNFIPCEPEVLGIDHERFRGRAQKSLAEDCVGLREFLAWYLDVAVAANSRRTVGTPAPRMSLLLRTERVAREILKRSQLMRRLYAGQFLKR</sequence>